<name>A0AAX2AHA3_9BACT</name>
<dbReference type="AlphaFoldDB" id="A0AAX2AHA3"/>
<accession>A0AAX2AHA3</accession>
<sequence length="143" mass="16881">MPSFGKTSIQRLETCHKDLQTICNEVIKYYDFSVIEGYRTLEMQQKYFKDGKSKLDGINQKSKHQSLPSLAVDVAPYPIDFKNEHKAKARFYHLAGYMFMASEILYKEKKITHKLRWGGDWDIDNYFNDQSFDDLPHFELVKV</sequence>
<dbReference type="SUPFAM" id="SSF55166">
    <property type="entry name" value="Hedgehog/DD-peptidase"/>
    <property type="match status" value="1"/>
</dbReference>
<dbReference type="Proteomes" id="UP000290092">
    <property type="component" value="Unassembled WGS sequence"/>
</dbReference>
<dbReference type="Gene3D" id="3.30.1380.10">
    <property type="match status" value="1"/>
</dbReference>
<dbReference type="KEGG" id="amyt:AMYT_0666"/>
<gene>
    <name evidence="1" type="ORF">CP985_09050</name>
</gene>
<evidence type="ECO:0000313" key="1">
    <source>
        <dbReference type="EMBL" id="RXK15298.1"/>
    </source>
</evidence>
<comment type="caution">
    <text evidence="1">The sequence shown here is derived from an EMBL/GenBank/DDBJ whole genome shotgun (WGS) entry which is preliminary data.</text>
</comment>
<evidence type="ECO:0000313" key="2">
    <source>
        <dbReference type="Proteomes" id="UP000290092"/>
    </source>
</evidence>
<keyword evidence="2" id="KW-1185">Reference proteome</keyword>
<organism evidence="1 2">
    <name type="scientific">Malaciobacter mytili LMG 24559</name>
    <dbReference type="NCBI Taxonomy" id="1032238"/>
    <lineage>
        <taxon>Bacteria</taxon>
        <taxon>Pseudomonadati</taxon>
        <taxon>Campylobacterota</taxon>
        <taxon>Epsilonproteobacteria</taxon>
        <taxon>Campylobacterales</taxon>
        <taxon>Arcobacteraceae</taxon>
        <taxon>Malaciobacter</taxon>
    </lineage>
</organism>
<dbReference type="InterPro" id="IPR009045">
    <property type="entry name" value="Zn_M74/Hedgehog-like"/>
</dbReference>
<protein>
    <submittedName>
        <fullName evidence="1">Peptidase</fullName>
    </submittedName>
</protein>
<proteinExistence type="predicted"/>
<dbReference type="EMBL" id="NXID01000031">
    <property type="protein sequence ID" value="RXK15298.1"/>
    <property type="molecule type" value="Genomic_DNA"/>
</dbReference>
<reference evidence="1 2" key="1">
    <citation type="submission" date="2017-09" db="EMBL/GenBank/DDBJ databases">
        <title>Genomics of the genus Arcobacter.</title>
        <authorList>
            <person name="Perez-Cataluna A."/>
            <person name="Figueras M.J."/>
            <person name="Salas-Masso N."/>
        </authorList>
    </citation>
    <scope>NUCLEOTIDE SEQUENCE [LARGE SCALE GENOMIC DNA]</scope>
    <source>
        <strain evidence="1 2">CECT 7386</strain>
    </source>
</reference>
<dbReference type="RefSeq" id="WP_114841138.1">
    <property type="nucleotide sequence ID" value="NZ_CP031219.1"/>
</dbReference>